<dbReference type="AlphaFoldDB" id="A0AA41UGV4"/>
<accession>A0AA41UGV4</accession>
<dbReference type="RefSeq" id="WP_134531824.1">
    <property type="nucleotide sequence ID" value="NZ_JALGAR010000001.1"/>
</dbReference>
<evidence type="ECO:0000256" key="2">
    <source>
        <dbReference type="SAM" id="MobiDB-lite"/>
    </source>
</evidence>
<dbReference type="EMBL" id="JALGAR010000001">
    <property type="protein sequence ID" value="MCI4657729.1"/>
    <property type="molecule type" value="Genomic_DNA"/>
</dbReference>
<proteinExistence type="inferred from homology"/>
<protein>
    <submittedName>
        <fullName evidence="3">Toxic anion resistance protein</fullName>
    </submittedName>
</protein>
<keyword evidence="4" id="KW-1185">Reference proteome</keyword>
<evidence type="ECO:0000256" key="1">
    <source>
        <dbReference type="ARBA" id="ARBA00005541"/>
    </source>
</evidence>
<organism evidence="3 4">
    <name type="scientific">Cryobacterium zhongshanensis</name>
    <dbReference type="NCBI Taxonomy" id="2928153"/>
    <lineage>
        <taxon>Bacteria</taxon>
        <taxon>Bacillati</taxon>
        <taxon>Actinomycetota</taxon>
        <taxon>Actinomycetes</taxon>
        <taxon>Micrococcales</taxon>
        <taxon>Microbacteriaceae</taxon>
        <taxon>Cryobacterium</taxon>
    </lineage>
</organism>
<comment type="similarity">
    <text evidence="1">Belongs to the TelA family.</text>
</comment>
<comment type="caution">
    <text evidence="3">The sequence shown here is derived from an EMBL/GenBank/DDBJ whole genome shotgun (WGS) entry which is preliminary data.</text>
</comment>
<reference evidence="3" key="1">
    <citation type="submission" date="2022-03" db="EMBL/GenBank/DDBJ databases">
        <title>Cryobacterium sp. nov. strain ZS14-85, isolated from Antarctic soil.</title>
        <authorList>
            <person name="Li J."/>
            <person name="Niu G."/>
        </authorList>
    </citation>
    <scope>NUCLEOTIDE SEQUENCE</scope>
    <source>
        <strain evidence="3">ZS14-85</strain>
    </source>
</reference>
<dbReference type="PANTHER" id="PTHR38432">
    <property type="entry name" value="TELA-LIKE PROTEIN SAOUHSC_01408"/>
    <property type="match status" value="1"/>
</dbReference>
<sequence length="413" mass="44602">MADASLDLSTPTPGERPAAGATTAPSVDTGLVLVPPNAVPDIGGTQASAMMPINDSRAQELEGRARAFVADLIDRDPSAPEFQKKITDVAQMGRDEIRAASEVSNRMLQRPVAALAAARGKGDEADAQRRVASTLVELRGTIEDLDPSRADGGVAQFLLNLIPFRDKLRSYFARYASAQSQLNKIIHSLQNGQDALLKDNAAVEGEKVRLWETMSRLQEYAVLTSALDTQLVEQIDTVRTTDPARADALTSDLLFTIRQKHQDLLTQLAVSAQGYLALDVVRKNNVELIKGVERATTTTISALRTAVIVAQALANQKLVLDQITALNTTTSNLIVSTSQMLKTQSVAISEQSASATISLESLETAFQNIYETMDALDSYKLKAVATMAQTVDTLQTRLAEATAYLERARPEAH</sequence>
<evidence type="ECO:0000313" key="3">
    <source>
        <dbReference type="EMBL" id="MCI4657729.1"/>
    </source>
</evidence>
<gene>
    <name evidence="3" type="ORF">MQH31_07900</name>
</gene>
<dbReference type="PANTHER" id="PTHR38432:SF1">
    <property type="entry name" value="TELA-LIKE PROTEIN SAOUHSC_01408"/>
    <property type="match status" value="1"/>
</dbReference>
<name>A0AA41UGV4_9MICO</name>
<feature type="region of interest" description="Disordered" evidence="2">
    <location>
        <begin position="1"/>
        <end position="25"/>
    </location>
</feature>
<dbReference type="Proteomes" id="UP001165341">
    <property type="component" value="Unassembled WGS sequence"/>
</dbReference>
<dbReference type="Pfam" id="PF05816">
    <property type="entry name" value="TelA"/>
    <property type="match status" value="1"/>
</dbReference>
<dbReference type="InterPro" id="IPR008863">
    <property type="entry name" value="Toxic_anion-R_TelA"/>
</dbReference>
<evidence type="ECO:0000313" key="4">
    <source>
        <dbReference type="Proteomes" id="UP001165341"/>
    </source>
</evidence>